<sequence length="235" mass="26310">MSLVVTVYVPSGIVMAADSRMTVLRSEEREEDGQKTRVQQQIVLSDNAYKVVALRTIGVGISVYDAGVINNQPVDSHVHRFEEEAITPKDNVVSCGEKFLSFFQTNYPNVPIGFHVAGYRIENRASVPFVFVGHTTKQQGVRRVNINDESKVQYGILRSGDIQVVNRLIEKTHLPLFAAMPLQDAVDYAVHLIRTTIDTMRFEPRFPGVGGPIDVLAVTPTEMRWVQRKELRGDG</sequence>
<accession>A0A0F9DFI8</accession>
<reference evidence="1" key="1">
    <citation type="journal article" date="2015" name="Nature">
        <title>Complex archaea that bridge the gap between prokaryotes and eukaryotes.</title>
        <authorList>
            <person name="Spang A."/>
            <person name="Saw J.H."/>
            <person name="Jorgensen S.L."/>
            <person name="Zaremba-Niedzwiedzka K."/>
            <person name="Martijn J."/>
            <person name="Lind A.E."/>
            <person name="van Eijk R."/>
            <person name="Schleper C."/>
            <person name="Guy L."/>
            <person name="Ettema T.J."/>
        </authorList>
    </citation>
    <scope>NUCLEOTIDE SEQUENCE</scope>
</reference>
<dbReference type="EMBL" id="LAZR01031860">
    <property type="protein sequence ID" value="KKL52526.1"/>
    <property type="molecule type" value="Genomic_DNA"/>
</dbReference>
<dbReference type="AlphaFoldDB" id="A0A0F9DFI8"/>
<evidence type="ECO:0000313" key="1">
    <source>
        <dbReference type="EMBL" id="KKL52526.1"/>
    </source>
</evidence>
<name>A0A0F9DFI8_9ZZZZ</name>
<gene>
    <name evidence="1" type="ORF">LCGC14_2284590</name>
</gene>
<protein>
    <submittedName>
        <fullName evidence="1">Uncharacterized protein</fullName>
    </submittedName>
</protein>
<proteinExistence type="predicted"/>
<comment type="caution">
    <text evidence="1">The sequence shown here is derived from an EMBL/GenBank/DDBJ whole genome shotgun (WGS) entry which is preliminary data.</text>
</comment>
<organism evidence="1">
    <name type="scientific">marine sediment metagenome</name>
    <dbReference type="NCBI Taxonomy" id="412755"/>
    <lineage>
        <taxon>unclassified sequences</taxon>
        <taxon>metagenomes</taxon>
        <taxon>ecological metagenomes</taxon>
    </lineage>
</organism>